<dbReference type="OrthoDB" id="2750at10239"/>
<dbReference type="InterPro" id="IPR000719">
    <property type="entry name" value="Prot_kinase_dom"/>
</dbReference>
<comment type="similarity">
    <text evidence="13">Belongs to the protein kinase superfamily. Ser/Thr protein kinase family.</text>
</comment>
<proteinExistence type="inferred from homology"/>
<accession>Q1HTU1</accession>
<evidence type="ECO:0000256" key="7">
    <source>
        <dbReference type="ARBA" id="ARBA00022840"/>
    </source>
</evidence>
<protein>
    <recommendedName>
        <fullName evidence="13">Serine/threonine-protein kinase</fullName>
        <ecNumber evidence="13">2.7.11.1</ecNumber>
    </recommendedName>
</protein>
<evidence type="ECO:0000256" key="1">
    <source>
        <dbReference type="ARBA" id="ARBA00004452"/>
    </source>
</evidence>
<dbReference type="KEGG" id="vg:18158392"/>
<gene>
    <name evidence="15" type="primary">A3L</name>
    <name evidence="16" type="synonym">F10L</name>
    <name evidence="16" type="ORF">SQPV_0110</name>
</gene>
<keyword evidence="17" id="KW-1185">Reference proteome</keyword>
<keyword evidence="8" id="KW-0426">Late protein</keyword>
<dbReference type="Pfam" id="PF05445">
    <property type="entry name" value="Pox_ser-thr_kin"/>
    <property type="match status" value="1"/>
</dbReference>
<feature type="domain" description="Protein kinase" evidence="14">
    <location>
        <begin position="86"/>
        <end position="437"/>
    </location>
</feature>
<evidence type="ECO:0000313" key="16">
    <source>
        <dbReference type="EMBL" id="CCD83194.1"/>
    </source>
</evidence>
<dbReference type="EC" id="2.7.11.1" evidence="13"/>
<evidence type="ECO:0000256" key="9">
    <source>
        <dbReference type="ARBA" id="ARBA00023184"/>
    </source>
</evidence>
<comment type="function">
    <text evidence="10">Essential serine-protein kinase involved in the early stage of virion morphogenesis.</text>
</comment>
<dbReference type="InterPro" id="IPR008271">
    <property type="entry name" value="Ser/Thr_kinase_AS"/>
</dbReference>
<dbReference type="PROSITE" id="PS50011">
    <property type="entry name" value="PROTEIN_KINASE_DOM"/>
    <property type="match status" value="1"/>
</dbReference>
<comment type="catalytic activity">
    <reaction evidence="11 13">
        <text>L-threonyl-[protein] + ATP = O-phospho-L-threonyl-[protein] + ADP + H(+)</text>
        <dbReference type="Rhea" id="RHEA:46608"/>
        <dbReference type="Rhea" id="RHEA-COMP:11060"/>
        <dbReference type="Rhea" id="RHEA-COMP:11605"/>
        <dbReference type="ChEBI" id="CHEBI:15378"/>
        <dbReference type="ChEBI" id="CHEBI:30013"/>
        <dbReference type="ChEBI" id="CHEBI:30616"/>
        <dbReference type="ChEBI" id="CHEBI:61977"/>
        <dbReference type="ChEBI" id="CHEBI:456216"/>
        <dbReference type="EC" id="2.7.11.1"/>
    </reaction>
</comment>
<keyword evidence="4 13" id="KW-0808">Transferase</keyword>
<keyword evidence="7 13" id="KW-0067">ATP-binding</keyword>
<evidence type="ECO:0000313" key="15">
    <source>
        <dbReference type="EMBL" id="ABD51445.1"/>
    </source>
</evidence>
<organism evidence="15">
    <name type="scientific">Squirrelpox virus</name>
    <dbReference type="NCBI Taxonomy" id="240426"/>
    <lineage>
        <taxon>Viruses</taxon>
        <taxon>Varidnaviria</taxon>
        <taxon>Bamfordvirae</taxon>
        <taxon>Nucleocytoviricota</taxon>
        <taxon>Pokkesviricetes</taxon>
        <taxon>Chitovirales</taxon>
        <taxon>Poxviridae</taxon>
        <taxon>Chordopoxvirinae</taxon>
        <taxon>Sciuripoxvirus</taxon>
        <taxon>Sciuripoxvirus squirrelpox</taxon>
    </lineage>
</organism>
<dbReference type="GO" id="GO:0044172">
    <property type="term" value="C:host cell endoplasmic reticulum-Golgi intermediate compartment"/>
    <property type="evidence" value="ECO:0007669"/>
    <property type="project" value="UniProtKB-SubCell"/>
</dbReference>
<evidence type="ECO:0000256" key="6">
    <source>
        <dbReference type="ARBA" id="ARBA00022777"/>
    </source>
</evidence>
<name>Q1HTU1_9POXV</name>
<evidence type="ECO:0000259" key="14">
    <source>
        <dbReference type="PROSITE" id="PS50011"/>
    </source>
</evidence>
<keyword evidence="3" id="KW-0597">Phosphoprotein</keyword>
<keyword evidence="6 13" id="KW-0418">Kinase</keyword>
<dbReference type="GO" id="GO:0044165">
    <property type="term" value="C:host cell endoplasmic reticulum"/>
    <property type="evidence" value="ECO:0007669"/>
    <property type="project" value="UniProtKB-UniRule"/>
</dbReference>
<dbReference type="SUPFAM" id="SSF56112">
    <property type="entry name" value="Protein kinase-like (PK-like)"/>
    <property type="match status" value="1"/>
</dbReference>
<comment type="catalytic activity">
    <reaction evidence="12 13">
        <text>L-seryl-[protein] + ATP = O-phospho-L-seryl-[protein] + ADP + H(+)</text>
        <dbReference type="Rhea" id="RHEA:17989"/>
        <dbReference type="Rhea" id="RHEA-COMP:9863"/>
        <dbReference type="Rhea" id="RHEA-COMP:11604"/>
        <dbReference type="ChEBI" id="CHEBI:15378"/>
        <dbReference type="ChEBI" id="CHEBI:29999"/>
        <dbReference type="ChEBI" id="CHEBI:30616"/>
        <dbReference type="ChEBI" id="CHEBI:83421"/>
        <dbReference type="ChEBI" id="CHEBI:456216"/>
        <dbReference type="EC" id="2.7.11.1"/>
    </reaction>
</comment>
<dbReference type="EMBL" id="HE601899">
    <property type="protein sequence ID" value="CCD83194.1"/>
    <property type="molecule type" value="Genomic_DNA"/>
</dbReference>
<evidence type="ECO:0000256" key="10">
    <source>
        <dbReference type="ARBA" id="ARBA00034663"/>
    </source>
</evidence>
<keyword evidence="2 13" id="KW-0723">Serine/threonine-protein kinase</keyword>
<dbReference type="RefSeq" id="YP_008658436.1">
    <property type="nucleotide sequence ID" value="NC_022563.1"/>
</dbReference>
<evidence type="ECO:0000256" key="5">
    <source>
        <dbReference type="ARBA" id="ARBA00022741"/>
    </source>
</evidence>
<evidence type="ECO:0000256" key="13">
    <source>
        <dbReference type="PIRNR" id="PIRNR015695"/>
    </source>
</evidence>
<evidence type="ECO:0000313" key="17">
    <source>
        <dbReference type="Proteomes" id="UP000144311"/>
    </source>
</evidence>
<evidence type="ECO:0000256" key="4">
    <source>
        <dbReference type="ARBA" id="ARBA00022679"/>
    </source>
</evidence>
<comment type="subcellular location">
    <subcellularLocation>
        <location evidence="1 13">Host endoplasmic reticulum-Golgi intermediate compartment</location>
    </subcellularLocation>
</comment>
<dbReference type="PIRSF" id="PIRSF015695">
    <property type="entry name" value="STPK_F10L"/>
    <property type="match status" value="1"/>
</dbReference>
<evidence type="ECO:0000256" key="11">
    <source>
        <dbReference type="ARBA" id="ARBA00047899"/>
    </source>
</evidence>
<dbReference type="EMBL" id="AH015635">
    <property type="protein sequence ID" value="ABD51445.1"/>
    <property type="molecule type" value="Genomic_DNA"/>
</dbReference>
<evidence type="ECO:0000256" key="8">
    <source>
        <dbReference type="ARBA" id="ARBA00022921"/>
    </source>
</evidence>
<reference evidence="16 17" key="3">
    <citation type="submission" date="2013-10" db="EMBL/GenBank/DDBJ databases">
        <title>The genome of epidemic Squirrel Poxvirus reveals novel virulence genes.</title>
        <authorList>
            <person name="Darby A.C."/>
            <person name="McInnes C.J."/>
            <person name="Kjaer K.H."/>
            <person name="Wood A.R."/>
            <person name="Hughes M."/>
            <person name="Martensen P.M."/>
            <person name="Radford A.D."/>
            <person name="Hall N."/>
            <person name="Chantrey J."/>
        </authorList>
    </citation>
    <scope>NUCLEOTIDE SEQUENCE [LARGE SCALE GENOMIC DNA]</scope>
    <source>
        <strain evidence="16">Red squirrel UK</strain>
    </source>
</reference>
<reference evidence="15" key="1">
    <citation type="journal article" date="2006" name="J. Gen. Virol.">
        <title>Genomic characterization of a novel poxvirus contributing to the decline of the red squirrel (Sciurus vulgaris) in the UK.</title>
        <authorList>
            <person name="McInnes C.J."/>
            <person name="Wood A.R."/>
            <person name="Thomas K."/>
            <person name="Sainsbury A.W."/>
            <person name="Gurnell J."/>
            <person name="Dein F.J."/>
            <person name="Nettleton P.F."/>
        </authorList>
    </citation>
    <scope>NUCLEOTIDE SEQUENCE</scope>
    <source>
        <strain evidence="15">1296/99</strain>
    </source>
</reference>
<sequence>MKLSQDHEDKLEEAEEAEKCTTVLGDSIYFAYVTSQLNMDQNWSPPVKLLRYFRNFTEEAIARIANGKYVNPSFFQHRDKRFSPVNDDLYHLSTGGYGIVFRLDDYVVKFVFEQGANCNPMDTTTEYTVPRFLYNNLKGDERMLVVCALTMGLNYRIGFLHTLYRRVLHMLLLLLCLLEGRPLSLEFSSKKFIREFVARKDSTRFVRLLSYFYPAVIQSNINVINHFDHMVHFFEHEKRAKYTYDRGNIIVFPLARCSADRVTEASAEEMGFKSVRHFVKFMFLQMALLYIKIYEMPGCDNFIHADLKPDNVLVFDSQSALTIEACGLTYVFKERVRCALNDFDFSQVGTILNKKVKASLRVDHNWYYDFHFFVHTLLRTYPEVEKDPVFHAGLTEFVMCCTKSTCDKFRLRVSIMHPIGFLERFVTRDIFSEWING</sequence>
<dbReference type="GO" id="GO:0004674">
    <property type="term" value="F:protein serine/threonine kinase activity"/>
    <property type="evidence" value="ECO:0007669"/>
    <property type="project" value="UniProtKB-UniRule"/>
</dbReference>
<keyword evidence="5 13" id="KW-0547">Nucleotide-binding</keyword>
<dbReference type="InterPro" id="IPR011009">
    <property type="entry name" value="Kinase-like_dom_sf"/>
</dbReference>
<dbReference type="InterPro" id="IPR008790">
    <property type="entry name" value="Poxvirus_ser/thr_kinase"/>
</dbReference>
<reference evidence="16 17" key="2">
    <citation type="submission" date="2011-10" db="EMBL/GenBank/DDBJ databases">
        <authorList>
            <person name="Darby A."/>
        </authorList>
    </citation>
    <scope>NUCLEOTIDE SEQUENCE [LARGE SCALE GENOMIC DNA]</scope>
    <source>
        <strain evidence="16">Red squirrel UK</strain>
    </source>
</reference>
<dbReference type="GO" id="GO:0005524">
    <property type="term" value="F:ATP binding"/>
    <property type="evidence" value="ECO:0007669"/>
    <property type="project" value="UniProtKB-UniRule"/>
</dbReference>
<dbReference type="GeneID" id="18158392"/>
<dbReference type="PROSITE" id="PS00108">
    <property type="entry name" value="PROTEIN_KINASE_ST"/>
    <property type="match status" value="1"/>
</dbReference>
<keyword evidence="9 13" id="KW-1038">Host endoplasmic reticulum</keyword>
<dbReference type="Proteomes" id="UP000144311">
    <property type="component" value="Segment"/>
</dbReference>
<evidence type="ECO:0000256" key="2">
    <source>
        <dbReference type="ARBA" id="ARBA00022527"/>
    </source>
</evidence>
<evidence type="ECO:0000256" key="12">
    <source>
        <dbReference type="ARBA" id="ARBA00048679"/>
    </source>
</evidence>
<evidence type="ECO:0000256" key="3">
    <source>
        <dbReference type="ARBA" id="ARBA00022553"/>
    </source>
</evidence>